<feature type="region of interest" description="Disordered" evidence="5">
    <location>
        <begin position="1"/>
        <end position="44"/>
    </location>
</feature>
<dbReference type="GO" id="GO:0019843">
    <property type="term" value="F:rRNA binding"/>
    <property type="evidence" value="ECO:0007669"/>
    <property type="project" value="InterPro"/>
</dbReference>
<dbReference type="AlphaFoldDB" id="A0A250XHG8"/>
<proteinExistence type="inferred from homology"/>
<organism evidence="7 8">
    <name type="scientific">Chlamydomonas eustigma</name>
    <dbReference type="NCBI Taxonomy" id="1157962"/>
    <lineage>
        <taxon>Eukaryota</taxon>
        <taxon>Viridiplantae</taxon>
        <taxon>Chlorophyta</taxon>
        <taxon>core chlorophytes</taxon>
        <taxon>Chlorophyceae</taxon>
        <taxon>CS clade</taxon>
        <taxon>Chlamydomonadales</taxon>
        <taxon>Chlamydomonadaceae</taxon>
        <taxon>Chlamydomonas</taxon>
    </lineage>
</organism>
<dbReference type="STRING" id="1157962.A0A250XHG8"/>
<dbReference type="EMBL" id="BEGY01000082">
    <property type="protein sequence ID" value="GAX82525.1"/>
    <property type="molecule type" value="Genomic_DNA"/>
</dbReference>
<evidence type="ECO:0000256" key="3">
    <source>
        <dbReference type="ARBA" id="ARBA00022517"/>
    </source>
</evidence>
<comment type="similarity">
    <text evidence="2">Belongs to the BRX1 family.</text>
</comment>
<dbReference type="PROSITE" id="PS50833">
    <property type="entry name" value="BRIX"/>
    <property type="match status" value="1"/>
</dbReference>
<accession>A0A250XHG8</accession>
<evidence type="ECO:0000259" key="6">
    <source>
        <dbReference type="PROSITE" id="PS50833"/>
    </source>
</evidence>
<comment type="subcellular location">
    <subcellularLocation>
        <location evidence="1">Nucleus</location>
        <location evidence="1">Nucleolus</location>
    </subcellularLocation>
</comment>
<dbReference type="GO" id="GO:0005730">
    <property type="term" value="C:nucleolus"/>
    <property type="evidence" value="ECO:0007669"/>
    <property type="project" value="UniProtKB-SubCell"/>
</dbReference>
<evidence type="ECO:0000256" key="1">
    <source>
        <dbReference type="ARBA" id="ARBA00004604"/>
    </source>
</evidence>
<reference evidence="7 8" key="1">
    <citation type="submission" date="2017-08" db="EMBL/GenBank/DDBJ databases">
        <title>Acidophilic green algal genome provides insights into adaptation to an acidic environment.</title>
        <authorList>
            <person name="Hirooka S."/>
            <person name="Hirose Y."/>
            <person name="Kanesaki Y."/>
            <person name="Higuchi S."/>
            <person name="Fujiwara T."/>
            <person name="Onuma R."/>
            <person name="Era A."/>
            <person name="Ohbayashi R."/>
            <person name="Uzuka A."/>
            <person name="Nozaki H."/>
            <person name="Yoshikawa H."/>
            <person name="Miyagishima S.Y."/>
        </authorList>
    </citation>
    <scope>NUCLEOTIDE SEQUENCE [LARGE SCALE GENOMIC DNA]</scope>
    <source>
        <strain evidence="7 8">NIES-2499</strain>
    </source>
</reference>
<dbReference type="SUPFAM" id="SSF52954">
    <property type="entry name" value="Class II aaRS ABD-related"/>
    <property type="match status" value="1"/>
</dbReference>
<dbReference type="PANTHER" id="PTHR13634:SF0">
    <property type="entry name" value="RIBOSOME BIOGENESIS PROTEIN BRX1 HOMOLOG"/>
    <property type="match status" value="1"/>
</dbReference>
<evidence type="ECO:0000256" key="5">
    <source>
        <dbReference type="SAM" id="MobiDB-lite"/>
    </source>
</evidence>
<evidence type="ECO:0000313" key="8">
    <source>
        <dbReference type="Proteomes" id="UP000232323"/>
    </source>
</evidence>
<feature type="compositionally biased region" description="Polar residues" evidence="5">
    <location>
        <begin position="13"/>
        <end position="36"/>
    </location>
</feature>
<feature type="region of interest" description="Disordered" evidence="5">
    <location>
        <begin position="276"/>
        <end position="322"/>
    </location>
</feature>
<evidence type="ECO:0000313" key="7">
    <source>
        <dbReference type="EMBL" id="GAX82525.1"/>
    </source>
</evidence>
<gene>
    <name evidence="7" type="ORF">CEUSTIGMA_g9952.t1</name>
</gene>
<dbReference type="OrthoDB" id="1638493at2759"/>
<comment type="caution">
    <text evidence="7">The sequence shown here is derived from an EMBL/GenBank/DDBJ whole genome shotgun (WGS) entry which is preliminary data.</text>
</comment>
<dbReference type="InterPro" id="IPR007109">
    <property type="entry name" value="Brix"/>
</dbReference>
<name>A0A250XHG8_9CHLO</name>
<protein>
    <recommendedName>
        <fullName evidence="6">Brix domain-containing protein</fullName>
    </recommendedName>
</protein>
<dbReference type="Pfam" id="PF04427">
    <property type="entry name" value="Brix"/>
    <property type="match status" value="1"/>
</dbReference>
<sequence>MLKRHQAGKNAGGSASQDQQPSKKLKTNETSTSEDANAQPFPATVDPLRHKEKVLILSTRGITFRYRHLMNDLIALLPHCKKDNKLDTKSDRNVINEVADMKSCSSVVFFEVRKKQDLYLWLAKTPSGPSVKFLVQNVHTMAELKLSGNCLKGSRPVLSFHKAFDSEPHLQLLKEMLAQIFCTPKRHHKSKPFFDHVLSFSVADGRIWVRNYQVVIPLDKKKPDPDSTSLVEIGPRMCLNPIKIFEGSFGGRTLYENPTYVSPNAVRSAMKKKAAGKYRSKVQAKESHKAHVTANPIPRNEVDEVFRRQRAGYSDGDDEDDE</sequence>
<dbReference type="Proteomes" id="UP000232323">
    <property type="component" value="Unassembled WGS sequence"/>
</dbReference>
<keyword evidence="3" id="KW-0690">Ribosome biogenesis</keyword>
<evidence type="ECO:0000256" key="2">
    <source>
        <dbReference type="ARBA" id="ARBA00006369"/>
    </source>
</evidence>
<dbReference type="PANTHER" id="PTHR13634">
    <property type="entry name" value="RIBOSOME BIOGENESIS PROTEIN BRIX"/>
    <property type="match status" value="1"/>
</dbReference>
<dbReference type="InterPro" id="IPR026532">
    <property type="entry name" value="BRX1"/>
</dbReference>
<keyword evidence="8" id="KW-1185">Reference proteome</keyword>
<evidence type="ECO:0000256" key="4">
    <source>
        <dbReference type="ARBA" id="ARBA00023242"/>
    </source>
</evidence>
<feature type="domain" description="Brix" evidence="6">
    <location>
        <begin position="52"/>
        <end position="250"/>
    </location>
</feature>
<dbReference type="GO" id="GO:0006364">
    <property type="term" value="P:rRNA processing"/>
    <property type="evidence" value="ECO:0007669"/>
    <property type="project" value="InterPro"/>
</dbReference>
<dbReference type="GO" id="GO:0000027">
    <property type="term" value="P:ribosomal large subunit assembly"/>
    <property type="evidence" value="ECO:0007669"/>
    <property type="project" value="TreeGrafter"/>
</dbReference>
<keyword evidence="4" id="KW-0539">Nucleus</keyword>
<dbReference type="SMART" id="SM00879">
    <property type="entry name" value="Brix"/>
    <property type="match status" value="1"/>
</dbReference>